<evidence type="ECO:0000313" key="1">
    <source>
        <dbReference type="EMBL" id="ESQ39598.1"/>
    </source>
</evidence>
<organism evidence="1 2">
    <name type="scientific">Eutrema salsugineum</name>
    <name type="common">Saltwater cress</name>
    <name type="synonym">Sisymbrium salsugineum</name>
    <dbReference type="NCBI Taxonomy" id="72664"/>
    <lineage>
        <taxon>Eukaryota</taxon>
        <taxon>Viridiplantae</taxon>
        <taxon>Streptophyta</taxon>
        <taxon>Embryophyta</taxon>
        <taxon>Tracheophyta</taxon>
        <taxon>Spermatophyta</taxon>
        <taxon>Magnoliopsida</taxon>
        <taxon>eudicotyledons</taxon>
        <taxon>Gunneridae</taxon>
        <taxon>Pentapetalae</taxon>
        <taxon>rosids</taxon>
        <taxon>malvids</taxon>
        <taxon>Brassicales</taxon>
        <taxon>Brassicaceae</taxon>
        <taxon>Eutremeae</taxon>
        <taxon>Eutrema</taxon>
    </lineage>
</organism>
<accession>V4LIJ6</accession>
<dbReference type="Proteomes" id="UP000030689">
    <property type="component" value="Unassembled WGS sequence"/>
</dbReference>
<dbReference type="Gramene" id="ESQ39598">
    <property type="protein sequence ID" value="ESQ39598"/>
    <property type="gene ID" value="EUTSA_v10001095mg"/>
</dbReference>
<reference evidence="1 2" key="1">
    <citation type="journal article" date="2013" name="Front. Plant Sci.">
        <title>The Reference Genome of the Halophytic Plant Eutrema salsugineum.</title>
        <authorList>
            <person name="Yang R."/>
            <person name="Jarvis D.E."/>
            <person name="Chen H."/>
            <person name="Beilstein M.A."/>
            <person name="Grimwood J."/>
            <person name="Jenkins J."/>
            <person name="Shu S."/>
            <person name="Prochnik S."/>
            <person name="Xin M."/>
            <person name="Ma C."/>
            <person name="Schmutz J."/>
            <person name="Wing R.A."/>
            <person name="Mitchell-Olds T."/>
            <person name="Schumaker K.S."/>
            <person name="Wang X."/>
        </authorList>
    </citation>
    <scope>NUCLEOTIDE SEQUENCE [LARGE SCALE GENOMIC DNA]</scope>
</reference>
<evidence type="ECO:0000313" key="2">
    <source>
        <dbReference type="Proteomes" id="UP000030689"/>
    </source>
</evidence>
<dbReference type="EMBL" id="KI517465">
    <property type="protein sequence ID" value="ESQ39598.1"/>
    <property type="molecule type" value="Genomic_DNA"/>
</dbReference>
<protein>
    <submittedName>
        <fullName evidence="1">Uncharacterized protein</fullName>
    </submittedName>
</protein>
<dbReference type="AlphaFoldDB" id="V4LIJ6"/>
<gene>
    <name evidence="1" type="ORF">EUTSA_v10001095mg</name>
</gene>
<name>V4LIJ6_EUTSA</name>
<dbReference type="KEGG" id="eus:EUTSA_v10001095mg"/>
<feature type="non-terminal residue" evidence="1">
    <location>
        <position position="1"/>
    </location>
</feature>
<keyword evidence="2" id="KW-1185">Reference proteome</keyword>
<proteinExistence type="predicted"/>
<sequence length="95" mass="11202">ELFFCTFRFERYCFSLLICIELQPFEARNVLATRSISTANEMTEEDDQLGDQIHELKVSFFVKYWCYVGGRNPDPGKMLQSWITRWVLTIKPGLL</sequence>